<evidence type="ECO:0000313" key="3">
    <source>
        <dbReference type="Proteomes" id="UP000059419"/>
    </source>
</evidence>
<dbReference type="PATRIC" id="fig|1619313.3.peg.625"/>
<sequence length="962" mass="108334">MLRLAKNQNKWIDTDMTDSVQTETTEGKIIINLFAPNLPGSTKEDDLIQKSLRDQLVESIRNSVTLPDTDKSAGLTRFIDESGRNVFFVDGTRGAGKTTFINSVVKSLNSDQVDVKVSIKCLPTIDPTKLPRHEPILVTVTARLNKMVSDKLKGCWASNDYKKQKEQWQNHLAQLQRGLHLLTDKEYKPEYFSDALKLDAQLDYSIGGQDLSEIFEELVKRACEILGCKAILITFDDIDTQFDAGWDVLESIRKFFNSRKLVVVATGDLRLYSQLIRGKQYENYSKTLLDQEKESARLAERGYMVEHLEQQYLLKLFPVQKRIQLKTMLQLVGEKGKVGKEKIKVKTEPGMQDIDAIDVRQAIGDAVREGLNLREGSDADMYVNELLKQPVRLLMQVLQDFYTKKYHATSVKLDGKQSRNERPDELSVPNLLRNALYGSMLSSIYRAGLNYEQHRFGMDSLCKDIFTYVKQDRDFNTGFYLRPQSESEALRNCSIYLASQVSENCQGSLSKFLQMLLVGCGSVSIFNQFVTELAQAENDREKFEQLVSEYVAYMSVGRIESASHWANRCCAVVANNPNDEKIGVFLGMVQLNRKSRQNMPEGYKKFNIDTENGLAKAAMAASLSTVASNNLMDFSSVFNLIGAIADISACRRERPAITNAFNKVIAQTTCIVPPWSEAAARAEMKGSSKSADNDAAVLDVDLDPKDDGVTDESQQDDATEFSDAITKVEQWLKKVNKIEIEIRPSALLIGKVWSRFYFNLNNVADQHKTRLYNDAEHGRMASQSNAAKIMRFNVLAFLHAVLVEESLYHSVSDREYIGEGLRLNPVTSVDEFEKKIKVISEELKTDKKTWKDTHPLFFLLISCPILHPFIFPVGGVNCSAKALSKEASFNELIGEIVGDKLLSDKEWDYLSKNGNREINIKQQMSQNTITSLNSSTIVGASYDKATPARKTKSSSLSDGEEK</sequence>
<proteinExistence type="predicted"/>
<dbReference type="Proteomes" id="UP000059419">
    <property type="component" value="Chromosome 1"/>
</dbReference>
<evidence type="ECO:0000256" key="1">
    <source>
        <dbReference type="SAM" id="Coils"/>
    </source>
</evidence>
<protein>
    <recommendedName>
        <fullName evidence="4">Archaeal ATPase</fullName>
    </recommendedName>
</protein>
<evidence type="ECO:0008006" key="4">
    <source>
        <dbReference type="Google" id="ProtNLM"/>
    </source>
</evidence>
<name>A0A0U5L162_9GAMM</name>
<feature type="coiled-coil region" evidence="1">
    <location>
        <begin position="158"/>
        <end position="185"/>
    </location>
</feature>
<organism evidence="2 3">
    <name type="scientific">Duffyella gerundensis</name>
    <dbReference type="NCBI Taxonomy" id="1619313"/>
    <lineage>
        <taxon>Bacteria</taxon>
        <taxon>Pseudomonadati</taxon>
        <taxon>Pseudomonadota</taxon>
        <taxon>Gammaproteobacteria</taxon>
        <taxon>Enterobacterales</taxon>
        <taxon>Erwiniaceae</taxon>
        <taxon>Duffyella</taxon>
    </lineage>
</organism>
<dbReference type="KEGG" id="ege:EM595_0600"/>
<dbReference type="AlphaFoldDB" id="A0A0U5L162"/>
<gene>
    <name evidence="2" type="ORF">EM595_0600</name>
</gene>
<keyword evidence="1" id="KW-0175">Coiled coil</keyword>
<dbReference type="SUPFAM" id="SSF52540">
    <property type="entry name" value="P-loop containing nucleoside triphosphate hydrolases"/>
    <property type="match status" value="1"/>
</dbReference>
<dbReference type="EMBL" id="LN907827">
    <property type="protein sequence ID" value="CUU22837.1"/>
    <property type="molecule type" value="Genomic_DNA"/>
</dbReference>
<dbReference type="Gene3D" id="3.40.50.300">
    <property type="entry name" value="P-loop containing nucleotide triphosphate hydrolases"/>
    <property type="match status" value="1"/>
</dbReference>
<evidence type="ECO:0000313" key="2">
    <source>
        <dbReference type="EMBL" id="CUU22837.1"/>
    </source>
</evidence>
<keyword evidence="3" id="KW-1185">Reference proteome</keyword>
<reference evidence="3" key="1">
    <citation type="submission" date="2015-11" db="EMBL/GenBank/DDBJ databases">
        <authorList>
            <person name="Blom J."/>
        </authorList>
    </citation>
    <scope>NUCLEOTIDE SEQUENCE [LARGE SCALE GENOMIC DNA]</scope>
</reference>
<accession>A0A0U5L162</accession>
<dbReference type="InterPro" id="IPR027417">
    <property type="entry name" value="P-loop_NTPase"/>
</dbReference>